<dbReference type="PANTHER" id="PTHR30329">
    <property type="entry name" value="STATOR ELEMENT OF FLAGELLAR MOTOR COMPLEX"/>
    <property type="match status" value="1"/>
</dbReference>
<dbReference type="InterPro" id="IPR036737">
    <property type="entry name" value="OmpA-like_sf"/>
</dbReference>
<gene>
    <name evidence="9" type="ORF">GS399_06555</name>
</gene>
<dbReference type="RefSeq" id="WP_160843788.1">
    <property type="nucleotide sequence ID" value="NZ_WVHT01000002.1"/>
</dbReference>
<dbReference type="PRINTS" id="PR01021">
    <property type="entry name" value="OMPADOMAIN"/>
</dbReference>
<keyword evidence="10" id="KW-1185">Reference proteome</keyword>
<evidence type="ECO:0000256" key="1">
    <source>
        <dbReference type="ARBA" id="ARBA00004442"/>
    </source>
</evidence>
<dbReference type="SUPFAM" id="SSF82171">
    <property type="entry name" value="DPP6 N-terminal domain-like"/>
    <property type="match status" value="1"/>
</dbReference>
<dbReference type="PANTHER" id="PTHR30329:SF21">
    <property type="entry name" value="LIPOPROTEIN YIAD-RELATED"/>
    <property type="match status" value="1"/>
</dbReference>
<dbReference type="PROSITE" id="PS51123">
    <property type="entry name" value="OMPA_2"/>
    <property type="match status" value="1"/>
</dbReference>
<dbReference type="SUPFAM" id="SSF48452">
    <property type="entry name" value="TPR-like"/>
    <property type="match status" value="1"/>
</dbReference>
<dbReference type="InterPro" id="IPR006664">
    <property type="entry name" value="OMP_bac"/>
</dbReference>
<dbReference type="InterPro" id="IPR019734">
    <property type="entry name" value="TPR_rpt"/>
</dbReference>
<evidence type="ECO:0000256" key="7">
    <source>
        <dbReference type="SAM" id="SignalP"/>
    </source>
</evidence>
<feature type="domain" description="OmpA-like" evidence="8">
    <location>
        <begin position="514"/>
        <end position="629"/>
    </location>
</feature>
<dbReference type="InterPro" id="IPR011042">
    <property type="entry name" value="6-blade_b-propeller_TolB-like"/>
</dbReference>
<dbReference type="Gene3D" id="2.120.10.30">
    <property type="entry name" value="TolB, C-terminal domain"/>
    <property type="match status" value="1"/>
</dbReference>
<feature type="region of interest" description="Disordered" evidence="6">
    <location>
        <begin position="607"/>
        <end position="629"/>
    </location>
</feature>
<dbReference type="PROSITE" id="PS50293">
    <property type="entry name" value="TPR_REGION"/>
    <property type="match status" value="1"/>
</dbReference>
<dbReference type="InterPro" id="IPR011990">
    <property type="entry name" value="TPR-like_helical_dom_sf"/>
</dbReference>
<reference evidence="9 10" key="1">
    <citation type="submission" date="2019-11" db="EMBL/GenBank/DDBJ databases">
        <title>Pedobacter sp. HMF7647 Genome sequencing and assembly.</title>
        <authorList>
            <person name="Kang H."/>
            <person name="Kim H."/>
            <person name="Joh K."/>
        </authorList>
    </citation>
    <scope>NUCLEOTIDE SEQUENCE [LARGE SCALE GENOMIC DNA]</scope>
    <source>
        <strain evidence="9 10">HMF7647</strain>
    </source>
</reference>
<organism evidence="9 10">
    <name type="scientific">Hufsiella arboris</name>
    <dbReference type="NCBI Taxonomy" id="2695275"/>
    <lineage>
        <taxon>Bacteria</taxon>
        <taxon>Pseudomonadati</taxon>
        <taxon>Bacteroidota</taxon>
        <taxon>Sphingobacteriia</taxon>
        <taxon>Sphingobacteriales</taxon>
        <taxon>Sphingobacteriaceae</taxon>
        <taxon>Hufsiella</taxon>
    </lineage>
</organism>
<keyword evidence="7" id="KW-0732">Signal</keyword>
<dbReference type="Proteomes" id="UP000466586">
    <property type="component" value="Unassembled WGS sequence"/>
</dbReference>
<dbReference type="SUPFAM" id="SSF103088">
    <property type="entry name" value="OmpA-like"/>
    <property type="match status" value="1"/>
</dbReference>
<dbReference type="InterPro" id="IPR050330">
    <property type="entry name" value="Bact_OuterMem_StrucFunc"/>
</dbReference>
<dbReference type="InterPro" id="IPR006665">
    <property type="entry name" value="OmpA-like"/>
</dbReference>
<evidence type="ECO:0000256" key="3">
    <source>
        <dbReference type="ARBA" id="ARBA00023237"/>
    </source>
</evidence>
<keyword evidence="4" id="KW-0802">TPR repeat</keyword>
<dbReference type="EMBL" id="WVHT01000002">
    <property type="protein sequence ID" value="MXV50628.1"/>
    <property type="molecule type" value="Genomic_DNA"/>
</dbReference>
<evidence type="ECO:0000256" key="4">
    <source>
        <dbReference type="PROSITE-ProRule" id="PRU00339"/>
    </source>
</evidence>
<evidence type="ECO:0000256" key="6">
    <source>
        <dbReference type="SAM" id="MobiDB-lite"/>
    </source>
</evidence>
<evidence type="ECO:0000259" key="8">
    <source>
        <dbReference type="PROSITE" id="PS51123"/>
    </source>
</evidence>
<evidence type="ECO:0000313" key="10">
    <source>
        <dbReference type="Proteomes" id="UP000466586"/>
    </source>
</evidence>
<name>A0A7K1Y9B2_9SPHI</name>
<dbReference type="Gene3D" id="1.25.40.10">
    <property type="entry name" value="Tetratricopeptide repeat domain"/>
    <property type="match status" value="1"/>
</dbReference>
<comment type="caution">
    <text evidence="9">The sequence shown here is derived from an EMBL/GenBank/DDBJ whole genome shotgun (WGS) entry which is preliminary data.</text>
</comment>
<accession>A0A7K1Y9B2</accession>
<evidence type="ECO:0000256" key="5">
    <source>
        <dbReference type="PROSITE-ProRule" id="PRU00473"/>
    </source>
</evidence>
<comment type="subcellular location">
    <subcellularLocation>
        <location evidence="1">Cell outer membrane</location>
    </subcellularLocation>
</comment>
<dbReference type="AlphaFoldDB" id="A0A7K1Y9B2"/>
<dbReference type="PROSITE" id="PS50005">
    <property type="entry name" value="TPR"/>
    <property type="match status" value="1"/>
</dbReference>
<sequence>MKSFFLVLTVSVSFTAFAQNASKVAAKEAYAEAGKFISYKSYDKAIEQLKTAVTADNNFTAAYQQLGDIYRRQQRFQEAKESYLKVISIDPNFYAPAYLSLAESEINTGDYQNAITHLTKYLGFSDISESGRKTANKFLQDCSFSTQAIKDPLPFKPVNLGNAVNTTNQEYLPVVTADEETLIFTRQANGNEDFYKSIKKNGQWSPAIFLSNNINTKEFNEGAQCISPDGLYLFFTGCNRPDGMGRCDIYFSKREGKNWSQPFNIGAPVNSPGWESQPSLSADGKTLYFVSTRPGGLGGYDIWKSDLKEGGSWSEPENLGPEINTPFDEQSPFIHPDNETLYFSSNGWPGLGNKDLFMSRKDVSGKWQKPQNLGYPINTFGEESGLFVSSDGKTAFYSAKQKDGNGSLDIYSFPMPEKIRPLPVTYVKGLVVDKKTKEPLDAGVKITNLKSEQVVYDDTSDDEGIFLATMPAGNKFALNIEREGYLFYSQNFSLDKPASANKPFILKIELQKIEPGNMVVLNNIFFDTNKYDLLPESKTELQQLVDFLNKNPKVSIEISGHTDNVGDEKLNLVLSQNRAKSVYQFLTEHKINPARLTYKGYGKSMPVAENTTETGRQQNRRTEFKITSV</sequence>
<protein>
    <submittedName>
        <fullName evidence="9">OmpA family protein</fullName>
    </submittedName>
</protein>
<dbReference type="InterPro" id="IPR011659">
    <property type="entry name" value="WD40"/>
</dbReference>
<proteinExistence type="predicted"/>
<dbReference type="Pfam" id="PF13181">
    <property type="entry name" value="TPR_8"/>
    <property type="match status" value="1"/>
</dbReference>
<evidence type="ECO:0000313" key="9">
    <source>
        <dbReference type="EMBL" id="MXV50628.1"/>
    </source>
</evidence>
<feature type="chain" id="PRO_5029698579" evidence="7">
    <location>
        <begin position="19"/>
        <end position="629"/>
    </location>
</feature>
<evidence type="ECO:0000256" key="2">
    <source>
        <dbReference type="ARBA" id="ARBA00023136"/>
    </source>
</evidence>
<feature type="signal peptide" evidence="7">
    <location>
        <begin position="1"/>
        <end position="18"/>
    </location>
</feature>
<feature type="compositionally biased region" description="Basic and acidic residues" evidence="6">
    <location>
        <begin position="620"/>
        <end position="629"/>
    </location>
</feature>
<dbReference type="SMART" id="SM00028">
    <property type="entry name" value="TPR"/>
    <property type="match status" value="3"/>
</dbReference>
<feature type="repeat" description="TPR" evidence="4">
    <location>
        <begin position="60"/>
        <end position="93"/>
    </location>
</feature>
<dbReference type="GO" id="GO:0009279">
    <property type="term" value="C:cell outer membrane"/>
    <property type="evidence" value="ECO:0007669"/>
    <property type="project" value="UniProtKB-SubCell"/>
</dbReference>
<dbReference type="Pfam" id="PF07676">
    <property type="entry name" value="PD40"/>
    <property type="match status" value="3"/>
</dbReference>
<dbReference type="Pfam" id="PF00691">
    <property type="entry name" value="OmpA"/>
    <property type="match status" value="1"/>
</dbReference>
<dbReference type="Gene3D" id="3.30.1330.60">
    <property type="entry name" value="OmpA-like domain"/>
    <property type="match status" value="1"/>
</dbReference>
<dbReference type="CDD" id="cd07185">
    <property type="entry name" value="OmpA_C-like"/>
    <property type="match status" value="1"/>
</dbReference>
<keyword evidence="3" id="KW-0998">Cell outer membrane</keyword>
<keyword evidence="2 5" id="KW-0472">Membrane</keyword>